<gene>
    <name evidence="1" type="ORF">CLV51_103358</name>
</gene>
<proteinExistence type="predicted"/>
<comment type="caution">
    <text evidence="1">The sequence shown here is derived from an EMBL/GenBank/DDBJ whole genome shotgun (WGS) entry which is preliminary data.</text>
</comment>
<keyword evidence="2" id="KW-1185">Reference proteome</keyword>
<organism evidence="1 2">
    <name type="scientific">Chitinophaga niastensis</name>
    <dbReference type="NCBI Taxonomy" id="536980"/>
    <lineage>
        <taxon>Bacteria</taxon>
        <taxon>Pseudomonadati</taxon>
        <taxon>Bacteroidota</taxon>
        <taxon>Chitinophagia</taxon>
        <taxon>Chitinophagales</taxon>
        <taxon>Chitinophagaceae</taxon>
        <taxon>Chitinophaga</taxon>
    </lineage>
</organism>
<name>A0A2P8HJN0_CHINA</name>
<sequence length="63" mass="7299">MCIFLTKGAVRWPIQAVRIKIVRAKDNDEVIKLNNSKDVIIKNALYYNDEWNKAPAILPPFKN</sequence>
<dbReference type="OrthoDB" id="9795222at2"/>
<dbReference type="AlphaFoldDB" id="A0A2P8HJN0"/>
<evidence type="ECO:0000313" key="1">
    <source>
        <dbReference type="EMBL" id="PSL46380.1"/>
    </source>
</evidence>
<reference evidence="1 2" key="1">
    <citation type="submission" date="2018-03" db="EMBL/GenBank/DDBJ databases">
        <title>Genomic Encyclopedia of Archaeal and Bacterial Type Strains, Phase II (KMG-II): from individual species to whole genera.</title>
        <authorList>
            <person name="Goeker M."/>
        </authorList>
    </citation>
    <scope>NUCLEOTIDE SEQUENCE [LARGE SCALE GENOMIC DNA]</scope>
    <source>
        <strain evidence="1 2">DSM 24859</strain>
    </source>
</reference>
<accession>A0A2P8HJN0</accession>
<dbReference type="Proteomes" id="UP000240971">
    <property type="component" value="Unassembled WGS sequence"/>
</dbReference>
<dbReference type="RefSeq" id="WP_106529167.1">
    <property type="nucleotide sequence ID" value="NZ_PYAW01000003.1"/>
</dbReference>
<evidence type="ECO:0000313" key="2">
    <source>
        <dbReference type="Proteomes" id="UP000240971"/>
    </source>
</evidence>
<dbReference type="EMBL" id="PYAW01000003">
    <property type="protein sequence ID" value="PSL46380.1"/>
    <property type="molecule type" value="Genomic_DNA"/>
</dbReference>
<protein>
    <submittedName>
        <fullName evidence="1">Uncharacterized protein</fullName>
    </submittedName>
</protein>